<accession>A0ABN3JJN3</accession>
<evidence type="ECO:0008006" key="4">
    <source>
        <dbReference type="Google" id="ProtNLM"/>
    </source>
</evidence>
<reference evidence="2 3" key="1">
    <citation type="journal article" date="2019" name="Int. J. Syst. Evol. Microbiol.">
        <title>The Global Catalogue of Microorganisms (GCM) 10K type strain sequencing project: providing services to taxonomists for standard genome sequencing and annotation.</title>
        <authorList>
            <consortium name="The Broad Institute Genomics Platform"/>
            <consortium name="The Broad Institute Genome Sequencing Center for Infectious Disease"/>
            <person name="Wu L."/>
            <person name="Ma J."/>
        </authorList>
    </citation>
    <scope>NUCLEOTIDE SEQUENCE [LARGE SCALE GENOMIC DNA]</scope>
    <source>
        <strain evidence="2 3">JCM 3325</strain>
    </source>
</reference>
<comment type="caution">
    <text evidence="2">The sequence shown here is derived from an EMBL/GenBank/DDBJ whole genome shotgun (WGS) entry which is preliminary data.</text>
</comment>
<proteinExistence type="predicted"/>
<dbReference type="InterPro" id="IPR027417">
    <property type="entry name" value="P-loop_NTPase"/>
</dbReference>
<feature type="region of interest" description="Disordered" evidence="1">
    <location>
        <begin position="276"/>
        <end position="307"/>
    </location>
</feature>
<gene>
    <name evidence="2" type="ORF">GCM10010191_53100</name>
</gene>
<evidence type="ECO:0000313" key="3">
    <source>
        <dbReference type="Proteomes" id="UP001501231"/>
    </source>
</evidence>
<organism evidence="2 3">
    <name type="scientific">Actinomadura vinacea</name>
    <dbReference type="NCBI Taxonomy" id="115336"/>
    <lineage>
        <taxon>Bacteria</taxon>
        <taxon>Bacillati</taxon>
        <taxon>Actinomycetota</taxon>
        <taxon>Actinomycetes</taxon>
        <taxon>Streptosporangiales</taxon>
        <taxon>Thermomonosporaceae</taxon>
        <taxon>Actinomadura</taxon>
    </lineage>
</organism>
<dbReference type="EMBL" id="BAAARW010000020">
    <property type="protein sequence ID" value="GAA2432453.1"/>
    <property type="molecule type" value="Genomic_DNA"/>
</dbReference>
<keyword evidence="3" id="KW-1185">Reference proteome</keyword>
<name>A0ABN3JJN3_9ACTN</name>
<evidence type="ECO:0000313" key="2">
    <source>
        <dbReference type="EMBL" id="GAA2432453.1"/>
    </source>
</evidence>
<dbReference type="SUPFAM" id="SSF52540">
    <property type="entry name" value="P-loop containing nucleoside triphosphate hydrolases"/>
    <property type="match status" value="1"/>
</dbReference>
<dbReference type="Gene3D" id="3.40.50.300">
    <property type="entry name" value="P-loop containing nucleotide triphosphate hydrolases"/>
    <property type="match status" value="1"/>
</dbReference>
<dbReference type="Proteomes" id="UP001501231">
    <property type="component" value="Unassembled WGS sequence"/>
</dbReference>
<sequence length="645" mass="70439">MAADELHQIVYRWTGQSPFDADSGPGFWPIGWSFGAPAALRLWHERVDPWLRTDPGGAPEPSLFYSVFGSDAVAVYRDQRPSVANATAHLLIGARRLLTVRLALELRGWDRTSVPYDQVLRTADLAAHRDVPDVSGRHGAAYRLLHVPLSRLLAGAEAVTAPAGEDAPRMVWMLDEILGVLATDLPAPPELSFDTFDDQPALPDRPGIHLRFRPDAPPAAPHPGTADAARALLETYRQDRANGLRALCHRHGVFEGRTLAERMRLLNRLRPAMAASSASRPSTVLGATMHPSPQAAEPSQEAADEPADGQVSCPICLGRLAWHDLGHYRYDLDHDDYVELDPASWTSPEQRAMAMRNAYVQCPDPGGAVGEHYLPADYGRHGPPAVFGLIGASNSGKSHLLAAMVGAIEQGGLGVHGVRTHPIELPRHQRYMRDVVRPLLARGRRIPPTRENIVQFVDGFVLSGDGVAGGATRPMALFDVAGSELAEVENAKRFLELADGLIFVVDPDLWERNNPDDVTFSTVINLLRNSGRLDRVSATVVLNKADLLKFDDPIAFWLRDDVETLTAEAALRESEEVYAYLHQRGARAWTRPYDDCTRATLHVASALGSDSFERGVQPRRVLRPLVALMAMTGLLSAPGAENVGV</sequence>
<protein>
    <recommendedName>
        <fullName evidence="4">ATP-binding protein</fullName>
    </recommendedName>
</protein>
<evidence type="ECO:0000256" key="1">
    <source>
        <dbReference type="SAM" id="MobiDB-lite"/>
    </source>
</evidence>